<dbReference type="Proteomes" id="UP001139485">
    <property type="component" value="Unassembled WGS sequence"/>
</dbReference>
<reference evidence="2" key="1">
    <citation type="submission" date="2022-05" db="EMBL/GenBank/DDBJ databases">
        <authorList>
            <person name="Tuo L."/>
        </authorList>
    </citation>
    <scope>NUCLEOTIDE SEQUENCE</scope>
    <source>
        <strain evidence="2">BSK12Z-4</strain>
    </source>
</reference>
<evidence type="ECO:0000313" key="3">
    <source>
        <dbReference type="Proteomes" id="UP001139485"/>
    </source>
</evidence>
<feature type="region of interest" description="Disordered" evidence="1">
    <location>
        <begin position="1"/>
        <end position="20"/>
    </location>
</feature>
<comment type="caution">
    <text evidence="2">The sequence shown here is derived from an EMBL/GenBank/DDBJ whole genome shotgun (WGS) entry which is preliminary data.</text>
</comment>
<gene>
    <name evidence="2" type="ORF">M8330_20730</name>
</gene>
<protein>
    <submittedName>
        <fullName evidence="2">Uncharacterized protein</fullName>
    </submittedName>
</protein>
<name>A0A9X2IIE0_9ACTN</name>
<evidence type="ECO:0000256" key="1">
    <source>
        <dbReference type="SAM" id="MobiDB-lite"/>
    </source>
</evidence>
<accession>A0A9X2IIE0</accession>
<dbReference type="AlphaFoldDB" id="A0A9X2IIE0"/>
<dbReference type="RefSeq" id="WP_250828889.1">
    <property type="nucleotide sequence ID" value="NZ_JAMOIL010000045.1"/>
</dbReference>
<sequence length="207" mass="22614">MPKSLAELTAGTPSRPERPATVVVGDGVKFLVEITNLQTELEDLLRERMAEPGAARGPRKMGEGADVIELQQKIAAAADAMGEYEGRLTVRATRSDGEWRQWVDKHPPRAEGEPGRNRDVELTGFDDGTRTWARCNADALLDDLATYVVAWEDEPLAEGQFDALGVSPPDKKILARTVIGIYEDEAVDIPKWRRGLSGMQTSAPSSS</sequence>
<evidence type="ECO:0000313" key="2">
    <source>
        <dbReference type="EMBL" id="MCM0622720.1"/>
    </source>
</evidence>
<keyword evidence="3" id="KW-1185">Reference proteome</keyword>
<proteinExistence type="predicted"/>
<organism evidence="2 3">
    <name type="scientific">Nocardioides bruguierae</name>
    <dbReference type="NCBI Taxonomy" id="2945102"/>
    <lineage>
        <taxon>Bacteria</taxon>
        <taxon>Bacillati</taxon>
        <taxon>Actinomycetota</taxon>
        <taxon>Actinomycetes</taxon>
        <taxon>Propionibacteriales</taxon>
        <taxon>Nocardioidaceae</taxon>
        <taxon>Nocardioides</taxon>
    </lineage>
</organism>
<dbReference type="EMBL" id="JAMOIL010000045">
    <property type="protein sequence ID" value="MCM0622720.1"/>
    <property type="molecule type" value="Genomic_DNA"/>
</dbReference>